<dbReference type="AlphaFoldDB" id="A0AAD1XTS4"/>
<reference evidence="4" key="1">
    <citation type="submission" date="2023-07" db="EMBL/GenBank/DDBJ databases">
        <authorList>
            <consortium name="AG Swart"/>
            <person name="Singh M."/>
            <person name="Singh A."/>
            <person name="Seah K."/>
            <person name="Emmerich C."/>
        </authorList>
    </citation>
    <scope>NUCLEOTIDE SEQUENCE</scope>
    <source>
        <strain evidence="4">DP1</strain>
    </source>
</reference>
<dbReference type="InterPro" id="IPR039883">
    <property type="entry name" value="Fcf2/DNTTIP2"/>
</dbReference>
<dbReference type="GO" id="GO:0006396">
    <property type="term" value="P:RNA processing"/>
    <property type="evidence" value="ECO:0007669"/>
    <property type="project" value="TreeGrafter"/>
</dbReference>
<evidence type="ECO:0000256" key="2">
    <source>
        <dbReference type="ARBA" id="ARBA00023242"/>
    </source>
</evidence>
<keyword evidence="5" id="KW-1185">Reference proteome</keyword>
<dbReference type="Pfam" id="PF08698">
    <property type="entry name" value="Fcf2"/>
    <property type="match status" value="1"/>
</dbReference>
<protein>
    <recommendedName>
        <fullName evidence="3">Fcf2 pre-rRNA processing C-terminal domain-containing protein</fullName>
    </recommendedName>
</protein>
<dbReference type="GO" id="GO:0003723">
    <property type="term" value="F:RNA binding"/>
    <property type="evidence" value="ECO:0007669"/>
    <property type="project" value="TreeGrafter"/>
</dbReference>
<proteinExistence type="predicted"/>
<feature type="domain" description="Fcf2 pre-rRNA processing C-terminal" evidence="3">
    <location>
        <begin position="95"/>
        <end position="187"/>
    </location>
</feature>
<evidence type="ECO:0000259" key="3">
    <source>
        <dbReference type="Pfam" id="PF08698"/>
    </source>
</evidence>
<name>A0AAD1XTS4_EUPCR</name>
<dbReference type="InterPro" id="IPR014810">
    <property type="entry name" value="Fcf2_C"/>
</dbReference>
<dbReference type="EMBL" id="CAMPGE010020595">
    <property type="protein sequence ID" value="CAI2378822.1"/>
    <property type="molecule type" value="Genomic_DNA"/>
</dbReference>
<evidence type="ECO:0000313" key="4">
    <source>
        <dbReference type="EMBL" id="CAI2378822.1"/>
    </source>
</evidence>
<dbReference type="GO" id="GO:0005730">
    <property type="term" value="C:nucleolus"/>
    <property type="evidence" value="ECO:0007669"/>
    <property type="project" value="UniProtKB-SubCell"/>
</dbReference>
<dbReference type="PANTHER" id="PTHR21686">
    <property type="entry name" value="DEOXYNUCLEOTIDYLTRANSFERASE TERMINAL-INTERACTING PROTEIN 2"/>
    <property type="match status" value="1"/>
</dbReference>
<dbReference type="Proteomes" id="UP001295684">
    <property type="component" value="Unassembled WGS sequence"/>
</dbReference>
<keyword evidence="2" id="KW-0539">Nucleus</keyword>
<gene>
    <name evidence="4" type="ORF">ECRASSUSDP1_LOCUS20222</name>
</gene>
<sequence>MENELPSFLGEIFNRPIFINHDLIQSKSVTTKIKEYNKIVEKSQNDENQDDLCKLILNNEKQAEAEKVYQQYAHSEFDQDKNAVPIDPKDIKKVKTAGKSWFDMKAPELTDEVLMDLKAIKMRNLIYKKRFYKGNDSRELPKFFQIGTVVSNGNEMGDEKLTRKERRGRIAESFLDDDQGEGLTDKKFVQITDKRRRMGNKKRFLKEVTKKKKRGH</sequence>
<evidence type="ECO:0000313" key="5">
    <source>
        <dbReference type="Proteomes" id="UP001295684"/>
    </source>
</evidence>
<accession>A0AAD1XTS4</accession>
<organism evidence="4 5">
    <name type="scientific">Euplotes crassus</name>
    <dbReference type="NCBI Taxonomy" id="5936"/>
    <lineage>
        <taxon>Eukaryota</taxon>
        <taxon>Sar</taxon>
        <taxon>Alveolata</taxon>
        <taxon>Ciliophora</taxon>
        <taxon>Intramacronucleata</taxon>
        <taxon>Spirotrichea</taxon>
        <taxon>Hypotrichia</taxon>
        <taxon>Euplotida</taxon>
        <taxon>Euplotidae</taxon>
        <taxon>Moneuplotes</taxon>
    </lineage>
</organism>
<dbReference type="PANTHER" id="PTHR21686:SF12">
    <property type="entry name" value="DEOXYNUCLEOTIDYLTRANSFERASE TERMINAL-INTERACTING PROTEIN 2"/>
    <property type="match status" value="1"/>
</dbReference>
<evidence type="ECO:0000256" key="1">
    <source>
        <dbReference type="ARBA" id="ARBA00004604"/>
    </source>
</evidence>
<comment type="subcellular location">
    <subcellularLocation>
        <location evidence="1">Nucleus</location>
        <location evidence="1">Nucleolus</location>
    </subcellularLocation>
</comment>
<comment type="caution">
    <text evidence="4">The sequence shown here is derived from an EMBL/GenBank/DDBJ whole genome shotgun (WGS) entry which is preliminary data.</text>
</comment>